<comment type="caution">
    <text evidence="2">The sequence shown here is derived from an EMBL/GenBank/DDBJ whole genome shotgun (WGS) entry which is preliminary data.</text>
</comment>
<gene>
    <name evidence="2" type="ORF">BSL78_06099</name>
</gene>
<keyword evidence="3" id="KW-1185">Reference proteome</keyword>
<dbReference type="GO" id="GO:0005829">
    <property type="term" value="C:cytosol"/>
    <property type="evidence" value="ECO:0007669"/>
    <property type="project" value="GOC"/>
</dbReference>
<dbReference type="InterPro" id="IPR040314">
    <property type="entry name" value="DOP1"/>
</dbReference>
<proteinExistence type="predicted"/>
<name>A0A2G8L9S0_STIJA</name>
<dbReference type="GO" id="GO:0005768">
    <property type="term" value="C:endosome"/>
    <property type="evidence" value="ECO:0007669"/>
    <property type="project" value="TreeGrafter"/>
</dbReference>
<reference evidence="2 3" key="1">
    <citation type="journal article" date="2017" name="PLoS Biol.">
        <title>The sea cucumber genome provides insights into morphological evolution and visceral regeneration.</title>
        <authorList>
            <person name="Zhang X."/>
            <person name="Sun L."/>
            <person name="Yuan J."/>
            <person name="Sun Y."/>
            <person name="Gao Y."/>
            <person name="Zhang L."/>
            <person name="Li S."/>
            <person name="Dai H."/>
            <person name="Hamel J.F."/>
            <person name="Liu C."/>
            <person name="Yu Y."/>
            <person name="Liu S."/>
            <person name="Lin W."/>
            <person name="Guo K."/>
            <person name="Jin S."/>
            <person name="Xu P."/>
            <person name="Storey K.B."/>
            <person name="Huan P."/>
            <person name="Zhang T."/>
            <person name="Zhou Y."/>
            <person name="Zhang J."/>
            <person name="Lin C."/>
            <person name="Li X."/>
            <person name="Xing L."/>
            <person name="Huo D."/>
            <person name="Sun M."/>
            <person name="Wang L."/>
            <person name="Mercier A."/>
            <person name="Li F."/>
            <person name="Yang H."/>
            <person name="Xiang J."/>
        </authorList>
    </citation>
    <scope>NUCLEOTIDE SEQUENCE [LARGE SCALE GENOMIC DNA]</scope>
    <source>
        <strain evidence="2">Shaxun</strain>
        <tissue evidence="2">Muscle</tissue>
    </source>
</reference>
<accession>A0A2G8L9S0</accession>
<feature type="compositionally biased region" description="Basic residues" evidence="1">
    <location>
        <begin position="386"/>
        <end position="404"/>
    </location>
</feature>
<dbReference type="GO" id="GO:0005802">
    <property type="term" value="C:trans-Golgi network"/>
    <property type="evidence" value="ECO:0007669"/>
    <property type="project" value="TreeGrafter"/>
</dbReference>
<dbReference type="OrthoDB" id="297643at2759"/>
<dbReference type="STRING" id="307972.A0A2G8L9S0"/>
<dbReference type="Proteomes" id="UP000230750">
    <property type="component" value="Unassembled WGS sequence"/>
</dbReference>
<dbReference type="GO" id="GO:0006895">
    <property type="term" value="P:Golgi to endosome transport"/>
    <property type="evidence" value="ECO:0007669"/>
    <property type="project" value="InterPro"/>
</dbReference>
<evidence type="ECO:0000313" key="3">
    <source>
        <dbReference type="Proteomes" id="UP000230750"/>
    </source>
</evidence>
<dbReference type="PANTHER" id="PTHR14042:SF24">
    <property type="entry name" value="PROTEIN DOPEY-1 HOMOLOG"/>
    <property type="match status" value="1"/>
</dbReference>
<feature type="region of interest" description="Disordered" evidence="1">
    <location>
        <begin position="386"/>
        <end position="418"/>
    </location>
</feature>
<evidence type="ECO:0000313" key="2">
    <source>
        <dbReference type="EMBL" id="PIK57007.1"/>
    </source>
</evidence>
<protein>
    <submittedName>
        <fullName evidence="2">Uncharacterized protein</fullName>
    </submittedName>
</protein>
<dbReference type="AlphaFoldDB" id="A0A2G8L9S0"/>
<evidence type="ECO:0000256" key="1">
    <source>
        <dbReference type="SAM" id="MobiDB-lite"/>
    </source>
</evidence>
<organism evidence="2 3">
    <name type="scientific">Stichopus japonicus</name>
    <name type="common">Sea cucumber</name>
    <dbReference type="NCBI Taxonomy" id="307972"/>
    <lineage>
        <taxon>Eukaryota</taxon>
        <taxon>Metazoa</taxon>
        <taxon>Echinodermata</taxon>
        <taxon>Eleutherozoa</taxon>
        <taxon>Echinozoa</taxon>
        <taxon>Holothuroidea</taxon>
        <taxon>Aspidochirotacea</taxon>
        <taxon>Aspidochirotida</taxon>
        <taxon>Stichopodidae</taxon>
        <taxon>Apostichopus</taxon>
    </lineage>
</organism>
<dbReference type="PANTHER" id="PTHR14042">
    <property type="entry name" value="DOPEY-RELATED"/>
    <property type="match status" value="1"/>
</dbReference>
<dbReference type="EMBL" id="MRZV01000157">
    <property type="protein sequence ID" value="PIK57007.1"/>
    <property type="molecule type" value="Genomic_DNA"/>
</dbReference>
<sequence>MQACVQCYQNFFSKFVNKKILPGSDTTKSCMKKIQVPRSLFGGTGSEEEKQKHSKISSYLDCLEGVEERSGFESCMIRTNSDLTSDSASATYLRDVSIECNTSNVAIRTFSTACNLLVEFACFPMYCNESISAALLRPPKNKGNLLAIPEWLQVLLTVSCFVKNFTFQTTAANTILELIAMTKSVVSSSKNNQLVLPNPPNSPKSTSGKISVVLIPAISSMHLESLNNGSTFFQRVAVYLWDCLGQATPQYHTKSADLLHQLHNLTPDVFICENVIGNSLIYQEKGASLSAHIKFSLLWHLIRPQILMSSPASRVRTFDRSLLVMLDSLDHADSMARCVTQTWLMHAIDPANRSSLGTDLVGPAPSDHGSSLVQYLGRGSWRRGRGRRNWRRARKNCPSRRRRSTASAASTERSRITL</sequence>